<keyword evidence="4" id="KW-0874">Quinone</keyword>
<feature type="domain" description="Vitamin K epoxide reductase" evidence="11">
    <location>
        <begin position="21"/>
        <end position="162"/>
    </location>
</feature>
<evidence type="ECO:0000256" key="4">
    <source>
        <dbReference type="ARBA" id="ARBA00022719"/>
    </source>
</evidence>
<dbReference type="EMBL" id="CP040915">
    <property type="protein sequence ID" value="QDC26483.1"/>
    <property type="molecule type" value="Genomic_DNA"/>
</dbReference>
<evidence type="ECO:0000256" key="7">
    <source>
        <dbReference type="ARBA" id="ARBA00023136"/>
    </source>
</evidence>
<accession>A0A5B8C7B8</accession>
<evidence type="ECO:0000256" key="8">
    <source>
        <dbReference type="ARBA" id="ARBA00023157"/>
    </source>
</evidence>
<dbReference type="GO" id="GO:0016491">
    <property type="term" value="F:oxidoreductase activity"/>
    <property type="evidence" value="ECO:0007669"/>
    <property type="project" value="UniProtKB-KW"/>
</dbReference>
<dbReference type="OrthoDB" id="9783799at2"/>
<dbReference type="Gene3D" id="1.20.1440.130">
    <property type="entry name" value="VKOR domain"/>
    <property type="match status" value="1"/>
</dbReference>
<dbReference type="InterPro" id="IPR038354">
    <property type="entry name" value="VKOR_sf"/>
</dbReference>
<dbReference type="RefSeq" id="WP_139931279.1">
    <property type="nucleotide sequence ID" value="NZ_CP040915.1"/>
</dbReference>
<dbReference type="GO" id="GO:0016020">
    <property type="term" value="C:membrane"/>
    <property type="evidence" value="ECO:0007669"/>
    <property type="project" value="UniProtKB-SubCell"/>
</dbReference>
<evidence type="ECO:0000256" key="3">
    <source>
        <dbReference type="ARBA" id="ARBA00022692"/>
    </source>
</evidence>
<evidence type="ECO:0000256" key="10">
    <source>
        <dbReference type="SAM" id="Phobius"/>
    </source>
</evidence>
<dbReference type="AlphaFoldDB" id="A0A5B8C7B8"/>
<reference evidence="12 13" key="1">
    <citation type="submission" date="2019-05" db="EMBL/GenBank/DDBJ databases">
        <title>Georgenia *** sp. nov., and Georgenia *** sp. nov., isolated from the intestinal contents of plateau pika (Ochotona curzoniae) in the Qinghai-Tibet plateau of China.</title>
        <authorList>
            <person name="Tian Z."/>
        </authorList>
    </citation>
    <scope>NUCLEOTIDE SEQUENCE [LARGE SCALE GENOMIC DNA]</scope>
    <source>
        <strain evidence="12 13">Z443</strain>
    </source>
</reference>
<evidence type="ECO:0000256" key="6">
    <source>
        <dbReference type="ARBA" id="ARBA00023002"/>
    </source>
</evidence>
<keyword evidence="3 10" id="KW-0812">Transmembrane</keyword>
<organism evidence="12 13">
    <name type="scientific">Georgenia yuyongxinii</name>
    <dbReference type="NCBI Taxonomy" id="2589797"/>
    <lineage>
        <taxon>Bacteria</taxon>
        <taxon>Bacillati</taxon>
        <taxon>Actinomycetota</taxon>
        <taxon>Actinomycetes</taxon>
        <taxon>Micrococcales</taxon>
        <taxon>Bogoriellaceae</taxon>
        <taxon>Georgenia</taxon>
    </lineage>
</organism>
<keyword evidence="9" id="KW-0676">Redox-active center</keyword>
<keyword evidence="7 10" id="KW-0472">Membrane</keyword>
<evidence type="ECO:0000256" key="1">
    <source>
        <dbReference type="ARBA" id="ARBA00004141"/>
    </source>
</evidence>
<dbReference type="Pfam" id="PF07884">
    <property type="entry name" value="VKOR"/>
    <property type="match status" value="1"/>
</dbReference>
<feature type="transmembrane region" description="Helical" evidence="10">
    <location>
        <begin position="180"/>
        <end position="204"/>
    </location>
</feature>
<feature type="transmembrane region" description="Helical" evidence="10">
    <location>
        <begin position="136"/>
        <end position="159"/>
    </location>
</feature>
<feature type="transmembrane region" description="Helical" evidence="10">
    <location>
        <begin position="110"/>
        <end position="130"/>
    </location>
</feature>
<proteinExistence type="inferred from homology"/>
<keyword evidence="5 10" id="KW-1133">Transmembrane helix</keyword>
<dbReference type="Proteomes" id="UP000314616">
    <property type="component" value="Chromosome"/>
</dbReference>
<evidence type="ECO:0000313" key="13">
    <source>
        <dbReference type="Proteomes" id="UP000314616"/>
    </source>
</evidence>
<dbReference type="SMART" id="SM00756">
    <property type="entry name" value="VKc"/>
    <property type="match status" value="1"/>
</dbReference>
<dbReference type="GO" id="GO:0048038">
    <property type="term" value="F:quinone binding"/>
    <property type="evidence" value="ECO:0007669"/>
    <property type="project" value="UniProtKB-KW"/>
</dbReference>
<sequence>MTDLAPAGALDTDSTWLRRAVRRPFALMLASSVLSLIASFVLSVDAVRLAANPDVVLTCDINSAISCGTVAQAWQASLFGFPNAFLGLVTEPVVVTIALASLAGVRFPRWFMVTAQGVYLLGLVFAYWLFAQSYLVIGALCPWCLLVTASTTTVFTSLLRVNILQNNFRLRPGTHARAMSLLRTGVDYAAVVVVFVLLAAAIIVKYHNELFG</sequence>
<comment type="subcellular location">
    <subcellularLocation>
        <location evidence="1">Membrane</location>
        <topology evidence="1">Multi-pass membrane protein</topology>
    </subcellularLocation>
</comment>
<evidence type="ECO:0000256" key="2">
    <source>
        <dbReference type="ARBA" id="ARBA00006214"/>
    </source>
</evidence>
<protein>
    <submittedName>
        <fullName evidence="12">Vitamin K epoxide reductase family protein</fullName>
    </submittedName>
</protein>
<evidence type="ECO:0000256" key="9">
    <source>
        <dbReference type="ARBA" id="ARBA00023284"/>
    </source>
</evidence>
<evidence type="ECO:0000313" key="12">
    <source>
        <dbReference type="EMBL" id="QDC26483.1"/>
    </source>
</evidence>
<dbReference type="KEGG" id="gyu:FE374_03005"/>
<feature type="transmembrane region" description="Helical" evidence="10">
    <location>
        <begin position="84"/>
        <end position="103"/>
    </location>
</feature>
<keyword evidence="6" id="KW-0560">Oxidoreductase</keyword>
<dbReference type="InterPro" id="IPR041714">
    <property type="entry name" value="VKOR_Actinobacteria"/>
</dbReference>
<keyword evidence="8" id="KW-1015">Disulfide bond</keyword>
<evidence type="ECO:0000256" key="5">
    <source>
        <dbReference type="ARBA" id="ARBA00022989"/>
    </source>
</evidence>
<gene>
    <name evidence="12" type="ORF">FE374_03005</name>
</gene>
<dbReference type="CDD" id="cd12922">
    <property type="entry name" value="VKOR_5"/>
    <property type="match status" value="1"/>
</dbReference>
<dbReference type="InterPro" id="IPR012932">
    <property type="entry name" value="VKOR"/>
</dbReference>
<comment type="similarity">
    <text evidence="2">Belongs to the VKOR family.</text>
</comment>
<evidence type="ECO:0000259" key="11">
    <source>
        <dbReference type="SMART" id="SM00756"/>
    </source>
</evidence>
<name>A0A5B8C7B8_9MICO</name>
<feature type="transmembrane region" description="Helical" evidence="10">
    <location>
        <begin position="25"/>
        <end position="44"/>
    </location>
</feature>